<organism evidence="8 9">
    <name type="scientific">Triparma strigata</name>
    <dbReference type="NCBI Taxonomy" id="1606541"/>
    <lineage>
        <taxon>Eukaryota</taxon>
        <taxon>Sar</taxon>
        <taxon>Stramenopiles</taxon>
        <taxon>Ochrophyta</taxon>
        <taxon>Bolidophyceae</taxon>
        <taxon>Parmales</taxon>
        <taxon>Triparmaceae</taxon>
        <taxon>Triparma</taxon>
    </lineage>
</organism>
<keyword evidence="4" id="KW-0539">Nucleus</keyword>
<dbReference type="CDD" id="cd24162">
    <property type="entry name" value="Prp3_C"/>
    <property type="match status" value="1"/>
</dbReference>
<evidence type="ECO:0000313" key="8">
    <source>
        <dbReference type="EMBL" id="GMH63771.1"/>
    </source>
</evidence>
<dbReference type="Proteomes" id="UP001165085">
    <property type="component" value="Unassembled WGS sequence"/>
</dbReference>
<dbReference type="PANTHER" id="PTHR14212:SF0">
    <property type="entry name" value="U4_U6 SMALL NUCLEAR RIBONUCLEOPROTEIN PRP3"/>
    <property type="match status" value="1"/>
</dbReference>
<accession>A0A9W7A164</accession>
<dbReference type="Pfam" id="PF08572">
    <property type="entry name" value="PRP3"/>
    <property type="match status" value="1"/>
</dbReference>
<dbReference type="GO" id="GO:0000398">
    <property type="term" value="P:mRNA splicing, via spliceosome"/>
    <property type="evidence" value="ECO:0007669"/>
    <property type="project" value="InterPro"/>
</dbReference>
<dbReference type="OrthoDB" id="10264544at2759"/>
<dbReference type="InterPro" id="IPR027104">
    <property type="entry name" value="Prp3"/>
</dbReference>
<feature type="compositionally biased region" description="Low complexity" evidence="5">
    <location>
        <begin position="9"/>
        <end position="24"/>
    </location>
</feature>
<dbReference type="GO" id="GO:0046540">
    <property type="term" value="C:U4/U6 x U5 tri-snRNP complex"/>
    <property type="evidence" value="ECO:0007669"/>
    <property type="project" value="InterPro"/>
</dbReference>
<evidence type="ECO:0000256" key="5">
    <source>
        <dbReference type="SAM" id="MobiDB-lite"/>
    </source>
</evidence>
<reference evidence="9" key="1">
    <citation type="journal article" date="2023" name="Commun. Biol.">
        <title>Genome analysis of Parmales, the sister group of diatoms, reveals the evolutionary specialization of diatoms from phago-mixotrophs to photoautotrophs.</title>
        <authorList>
            <person name="Ban H."/>
            <person name="Sato S."/>
            <person name="Yoshikawa S."/>
            <person name="Yamada K."/>
            <person name="Nakamura Y."/>
            <person name="Ichinomiya M."/>
            <person name="Sato N."/>
            <person name="Blanc-Mathieu R."/>
            <person name="Endo H."/>
            <person name="Kuwata A."/>
            <person name="Ogata H."/>
        </authorList>
    </citation>
    <scope>NUCLEOTIDE SEQUENCE [LARGE SCALE GENOMIC DNA]</scope>
    <source>
        <strain evidence="9">NIES 3701</strain>
    </source>
</reference>
<name>A0A9W7A164_9STRA</name>
<sequence>MPPRRATRSRSNSVSSNASDTSANKTKTNASPARKKRSRWGDSGEAEEAPAPSAKKMKIEGGAAAEDRAAAIAAKKASVAARLAAAKEKKLAAAKAKAAAAAPKKAQVFELDLNDTGRTTTIASSLAADQERAAEAASAKQPKKSSNPYLAHLDEEEEFSSSGWDSSLKTTQRNKRSNKEFNFFEKGQIMEKAAIVKAKSAEVLKAGYGSGRKQITKNVAAPSATAVVQADVFGGGGGELPPRSDVCGKVPLAMEWWDYDLCPKETLDEVSRAEKARSARIMDSKSNSTTESTQPEIKLDVAKIFKSLDYTQAKTHKLVEHPIPVKPLNWSNKPPPQPTVYLTQKERKRQRRLNRAEKLQDLRDKQALGLVDAPEQKLTLANFMKVMGDSAVMDPSKMEAVVQKQIQARQDKHMADNEARKLTKEQKDEKKAKKRLEDTSKGLSVAAFFVLDISHRLHRAKVDLTAQQNNLSGIVLECKDLGCVLVVEGGSKAIKRYTRLITHRMKWSGDGDEDSDSEEEELEEGRNGVQLSKYNPNNYAKVLWSGSALHRKFQGFKFLQSFSEKEAKQHLKDYSHLYGEAVATVGGGASSLVSFVGAEDVAVEEVADAMDES</sequence>
<dbReference type="Pfam" id="PF06544">
    <property type="entry name" value="Prp3_C"/>
    <property type="match status" value="1"/>
</dbReference>
<evidence type="ECO:0000256" key="3">
    <source>
        <dbReference type="ARBA" id="ARBA00023187"/>
    </source>
</evidence>
<proteinExistence type="predicted"/>
<feature type="domain" description="Pre-mRNA-splicing factor 3" evidence="7">
    <location>
        <begin position="165"/>
        <end position="423"/>
    </location>
</feature>
<feature type="region of interest" description="Disordered" evidence="5">
    <location>
        <begin position="1"/>
        <end position="65"/>
    </location>
</feature>
<dbReference type="EMBL" id="BRXY01000087">
    <property type="protein sequence ID" value="GMH63771.1"/>
    <property type="molecule type" value="Genomic_DNA"/>
</dbReference>
<evidence type="ECO:0000259" key="7">
    <source>
        <dbReference type="Pfam" id="PF08572"/>
    </source>
</evidence>
<dbReference type="AlphaFoldDB" id="A0A9W7A164"/>
<dbReference type="InterPro" id="IPR010541">
    <property type="entry name" value="Prp3_C"/>
</dbReference>
<protein>
    <submittedName>
        <fullName evidence="8">Uncharacterized protein</fullName>
    </submittedName>
</protein>
<comment type="subcellular location">
    <subcellularLocation>
        <location evidence="1">Nucleus</location>
    </subcellularLocation>
</comment>
<evidence type="ECO:0000256" key="1">
    <source>
        <dbReference type="ARBA" id="ARBA00004123"/>
    </source>
</evidence>
<dbReference type="InterPro" id="IPR013881">
    <property type="entry name" value="Pre-mRNA_splic_Prp3_dom"/>
</dbReference>
<evidence type="ECO:0000313" key="9">
    <source>
        <dbReference type="Proteomes" id="UP001165085"/>
    </source>
</evidence>
<feature type="domain" description="Small nuclear ribonucleoprotein Prp3 C-terminal" evidence="6">
    <location>
        <begin position="447"/>
        <end position="574"/>
    </location>
</feature>
<comment type="caution">
    <text evidence="8">The sequence shown here is derived from an EMBL/GenBank/DDBJ whole genome shotgun (WGS) entry which is preliminary data.</text>
</comment>
<evidence type="ECO:0000256" key="2">
    <source>
        <dbReference type="ARBA" id="ARBA00022664"/>
    </source>
</evidence>
<gene>
    <name evidence="8" type="ORF">TrST_g12045</name>
</gene>
<evidence type="ECO:0000256" key="4">
    <source>
        <dbReference type="ARBA" id="ARBA00023242"/>
    </source>
</evidence>
<feature type="region of interest" description="Disordered" evidence="5">
    <location>
        <begin position="508"/>
        <end position="530"/>
    </location>
</feature>
<feature type="compositionally biased region" description="Acidic residues" evidence="5">
    <location>
        <begin position="510"/>
        <end position="523"/>
    </location>
</feature>
<dbReference type="PANTHER" id="PTHR14212">
    <property type="entry name" value="U4/U6-ASSOCIATED RNA SPLICING FACTOR-RELATED"/>
    <property type="match status" value="1"/>
</dbReference>
<feature type="region of interest" description="Disordered" evidence="5">
    <location>
        <begin position="409"/>
        <end position="436"/>
    </location>
</feature>
<evidence type="ECO:0000259" key="6">
    <source>
        <dbReference type="Pfam" id="PF06544"/>
    </source>
</evidence>
<keyword evidence="3" id="KW-0508">mRNA splicing</keyword>
<keyword evidence="2" id="KW-0507">mRNA processing</keyword>
<keyword evidence="9" id="KW-1185">Reference proteome</keyword>